<proteinExistence type="predicted"/>
<feature type="domain" description="N-acetyltransferase" evidence="1">
    <location>
        <begin position="179"/>
        <end position="325"/>
    </location>
</feature>
<comment type="caution">
    <text evidence="2">The sequence shown here is derived from an EMBL/GenBank/DDBJ whole genome shotgun (WGS) entry which is preliminary data.</text>
</comment>
<evidence type="ECO:0000313" key="3">
    <source>
        <dbReference type="Proteomes" id="UP000269154"/>
    </source>
</evidence>
<dbReference type="EMBL" id="RCBY01000098">
    <property type="protein sequence ID" value="RQH38983.1"/>
    <property type="molecule type" value="Genomic_DNA"/>
</dbReference>
<dbReference type="PANTHER" id="PTHR43617">
    <property type="entry name" value="L-AMINO ACID N-ACETYLTRANSFERASE"/>
    <property type="match status" value="1"/>
</dbReference>
<dbReference type="SUPFAM" id="SSF55729">
    <property type="entry name" value="Acyl-CoA N-acyltransferases (Nat)"/>
    <property type="match status" value="2"/>
</dbReference>
<protein>
    <submittedName>
        <fullName evidence="2">GNAT family N-acetyltransferase</fullName>
    </submittedName>
</protein>
<dbReference type="RefSeq" id="WP_124147286.1">
    <property type="nucleotide sequence ID" value="NZ_CAWOKI010000252.1"/>
</dbReference>
<reference evidence="2 3" key="1">
    <citation type="journal article" date="2018" name="ACS Chem. Biol.">
        <title>Ketoreductase domain dysfunction expands chemodiversity: malyngamide biosynthesis in the cyanobacterium Okeania hirsuta.</title>
        <authorList>
            <person name="Moss N.A."/>
            <person name="Leao T."/>
            <person name="Rankin M."/>
            <person name="McCullough T.M."/>
            <person name="Qu P."/>
            <person name="Korobeynikov A."/>
            <person name="Smith J.L."/>
            <person name="Gerwick L."/>
            <person name="Gerwick W.H."/>
        </authorList>
    </citation>
    <scope>NUCLEOTIDE SEQUENCE [LARGE SCALE GENOMIC DNA]</scope>
    <source>
        <strain evidence="2 3">PAB10Feb10-1</strain>
    </source>
</reference>
<keyword evidence="3" id="KW-1185">Reference proteome</keyword>
<gene>
    <name evidence="2" type="ORF">D5R40_17365</name>
</gene>
<dbReference type="CDD" id="cd04301">
    <property type="entry name" value="NAT_SF"/>
    <property type="match status" value="1"/>
</dbReference>
<dbReference type="InterPro" id="IPR050276">
    <property type="entry name" value="MshD_Acetyltransferase"/>
</dbReference>
<dbReference type="InterPro" id="IPR016181">
    <property type="entry name" value="Acyl_CoA_acyltransferase"/>
</dbReference>
<dbReference type="PROSITE" id="PS51186">
    <property type="entry name" value="GNAT"/>
    <property type="match status" value="2"/>
</dbReference>
<dbReference type="Proteomes" id="UP000269154">
    <property type="component" value="Unassembled WGS sequence"/>
</dbReference>
<dbReference type="AlphaFoldDB" id="A0A3N6P9A3"/>
<name>A0A3N6P9A3_9CYAN</name>
<dbReference type="InterPro" id="IPR000182">
    <property type="entry name" value="GNAT_dom"/>
</dbReference>
<accession>A0A3N6P9A3</accession>
<dbReference type="OrthoDB" id="9799092at2"/>
<keyword evidence="2" id="KW-0808">Transferase</keyword>
<dbReference type="Gene3D" id="3.40.630.30">
    <property type="match status" value="1"/>
</dbReference>
<feature type="domain" description="N-acetyltransferase" evidence="1">
    <location>
        <begin position="4"/>
        <end position="157"/>
    </location>
</feature>
<organism evidence="2 3">
    <name type="scientific">Okeania hirsuta</name>
    <dbReference type="NCBI Taxonomy" id="1458930"/>
    <lineage>
        <taxon>Bacteria</taxon>
        <taxon>Bacillati</taxon>
        <taxon>Cyanobacteriota</taxon>
        <taxon>Cyanophyceae</taxon>
        <taxon>Oscillatoriophycideae</taxon>
        <taxon>Oscillatoriales</taxon>
        <taxon>Microcoleaceae</taxon>
        <taxon>Okeania</taxon>
    </lineage>
</organism>
<dbReference type="GO" id="GO:0008999">
    <property type="term" value="F:protein-N-terminal-alanine acetyltransferase activity"/>
    <property type="evidence" value="ECO:0007669"/>
    <property type="project" value="TreeGrafter"/>
</dbReference>
<dbReference type="Pfam" id="PF00583">
    <property type="entry name" value="Acetyltransf_1"/>
    <property type="match status" value="1"/>
</dbReference>
<sequence>MKTLVTRSYQGETDLEAIAEFLQVCEAVDRLDEWVSVSDLRQEFNAPDIDKERDIRLWEDGEGKLIGFGKLLIQESVDALLSFRVHPTVRSEGIEQEIIRWGETRMKEVARDKGVYANFRSPVRDTQTERIALLENCGFTPKRYFFGMERSLTEPLPKPELPVGFTLQSHSSAQFSGKQEQRRFLEAWVEAYNQTFIDHWNFHEVKVEQVEYIVSDPNYRPDLTWVAIAPDGTFAAFCYCCFYPEENKHKGRKEGWINTLGTRRGFRQRGLGKAMLLSGMEGLRAVGIDKTLLGVDAENPSGATRLYESVGFRKVHTNIVYGKNL</sequence>
<dbReference type="PANTHER" id="PTHR43617:SF20">
    <property type="entry name" value="N-ALPHA-ACETYLTRANSFERASE RIMI"/>
    <property type="match status" value="1"/>
</dbReference>
<evidence type="ECO:0000313" key="2">
    <source>
        <dbReference type="EMBL" id="RQH38983.1"/>
    </source>
</evidence>
<evidence type="ECO:0000259" key="1">
    <source>
        <dbReference type="PROSITE" id="PS51186"/>
    </source>
</evidence>